<proteinExistence type="predicted"/>
<reference evidence="1" key="1">
    <citation type="submission" date="2022-07" db="EMBL/GenBank/DDBJ databases">
        <title>Genome Sequence of Agrocybe chaxingu.</title>
        <authorList>
            <person name="Buettner E."/>
        </authorList>
    </citation>
    <scope>NUCLEOTIDE SEQUENCE</scope>
    <source>
        <strain evidence="1">MP-N11</strain>
    </source>
</reference>
<protein>
    <submittedName>
        <fullName evidence="1">Uncharacterized protein</fullName>
    </submittedName>
</protein>
<comment type="caution">
    <text evidence="1">The sequence shown here is derived from an EMBL/GenBank/DDBJ whole genome shotgun (WGS) entry which is preliminary data.</text>
</comment>
<evidence type="ECO:0000313" key="2">
    <source>
        <dbReference type="Proteomes" id="UP001148786"/>
    </source>
</evidence>
<dbReference type="EMBL" id="JANKHO010000784">
    <property type="protein sequence ID" value="KAJ3506289.1"/>
    <property type="molecule type" value="Genomic_DNA"/>
</dbReference>
<keyword evidence="2" id="KW-1185">Reference proteome</keyword>
<dbReference type="OrthoDB" id="10371961at2759"/>
<dbReference type="AlphaFoldDB" id="A0A9W8MVI4"/>
<sequence length="173" mass="19858">MASNPPPQSQSSANDSSSERAPYVYARIGGYAMKYESALDWLLRIRGKKTKEELEKVELSSPVLAISKHFGKSLPFLLLPYGPFDMKENKTEYIMAVLKTSGFVGDEGMQGFEPGVPQFQEEEADKEVLKIFIERQGFKAGELEYKTALRYHERPEVMRDHPRIKAWRKKHPF</sequence>
<organism evidence="1 2">
    <name type="scientific">Agrocybe chaxingu</name>
    <dbReference type="NCBI Taxonomy" id="84603"/>
    <lineage>
        <taxon>Eukaryota</taxon>
        <taxon>Fungi</taxon>
        <taxon>Dikarya</taxon>
        <taxon>Basidiomycota</taxon>
        <taxon>Agaricomycotina</taxon>
        <taxon>Agaricomycetes</taxon>
        <taxon>Agaricomycetidae</taxon>
        <taxon>Agaricales</taxon>
        <taxon>Agaricineae</taxon>
        <taxon>Strophariaceae</taxon>
        <taxon>Agrocybe</taxon>
    </lineage>
</organism>
<dbReference type="Proteomes" id="UP001148786">
    <property type="component" value="Unassembled WGS sequence"/>
</dbReference>
<accession>A0A9W8MVI4</accession>
<evidence type="ECO:0000313" key="1">
    <source>
        <dbReference type="EMBL" id="KAJ3506289.1"/>
    </source>
</evidence>
<gene>
    <name evidence="1" type="ORF">NLJ89_g6951</name>
</gene>
<name>A0A9W8MVI4_9AGAR</name>